<keyword evidence="1" id="KW-0472">Membrane</keyword>
<feature type="transmembrane region" description="Helical" evidence="1">
    <location>
        <begin position="187"/>
        <end position="206"/>
    </location>
</feature>
<evidence type="ECO:0000259" key="2">
    <source>
        <dbReference type="Pfam" id="PF01757"/>
    </source>
</evidence>
<dbReference type="PANTHER" id="PTHR23028">
    <property type="entry name" value="ACETYLTRANSFERASE"/>
    <property type="match status" value="1"/>
</dbReference>
<protein>
    <submittedName>
        <fullName evidence="3">Acyltransferase</fullName>
    </submittedName>
</protein>
<proteinExistence type="predicted"/>
<gene>
    <name evidence="3" type="ORF">NBH20_12750</name>
</gene>
<dbReference type="EMBL" id="JAMQAY010000004">
    <property type="protein sequence ID" value="MCM2402030.1"/>
    <property type="molecule type" value="Genomic_DNA"/>
</dbReference>
<feature type="transmembrane region" description="Helical" evidence="1">
    <location>
        <begin position="273"/>
        <end position="291"/>
    </location>
</feature>
<keyword evidence="4" id="KW-1185">Reference proteome</keyword>
<dbReference type="RefSeq" id="WP_250945319.1">
    <property type="nucleotide sequence ID" value="NZ_JAMQAY010000004.1"/>
</dbReference>
<keyword evidence="1" id="KW-1133">Transmembrane helix</keyword>
<name>A0ABT0V839_9HYPH</name>
<dbReference type="Pfam" id="PF01757">
    <property type="entry name" value="Acyl_transf_3"/>
    <property type="match status" value="1"/>
</dbReference>
<feature type="transmembrane region" description="Helical" evidence="1">
    <location>
        <begin position="248"/>
        <end position="267"/>
    </location>
</feature>
<dbReference type="Proteomes" id="UP001155079">
    <property type="component" value="Unassembled WGS sequence"/>
</dbReference>
<feature type="domain" description="Acyltransferase 3" evidence="2">
    <location>
        <begin position="5"/>
        <end position="350"/>
    </location>
</feature>
<feature type="transmembrane region" description="Helical" evidence="1">
    <location>
        <begin position="218"/>
        <end position="236"/>
    </location>
</feature>
<reference evidence="3 4" key="1">
    <citation type="submission" date="2022-06" db="EMBL/GenBank/DDBJ databases">
        <authorList>
            <person name="Sun Q."/>
        </authorList>
    </citation>
    <scope>NUCLEOTIDE SEQUENCE [LARGE SCALE GENOMIC DNA]</scope>
    <source>
        <strain evidence="3 4">S153</strain>
    </source>
</reference>
<dbReference type="InterPro" id="IPR002656">
    <property type="entry name" value="Acyl_transf_3_dom"/>
</dbReference>
<comment type="caution">
    <text evidence="3">The sequence shown here is derived from an EMBL/GenBank/DDBJ whole genome shotgun (WGS) entry which is preliminary data.</text>
</comment>
<evidence type="ECO:0000256" key="1">
    <source>
        <dbReference type="SAM" id="Phobius"/>
    </source>
</evidence>
<dbReference type="GO" id="GO:0016746">
    <property type="term" value="F:acyltransferase activity"/>
    <property type="evidence" value="ECO:0007669"/>
    <property type="project" value="UniProtKB-KW"/>
</dbReference>
<sequence>MMRFTSLDSLRGIAALTVVLHHIFLTFPQAIVPVDLSSLSVWLDPVTYLRYSPLRTIVGGRPAVILFFALSGFVLALPFAVGRSTPYPSYLVKRFCRIYIPFAASIAFAAMLASLSPAGPIQGLSDWFNMKSWTEPVSIKLILSHLLMLGTPSSMDLNNVMWSLVHEMRISLFFPLIALFLLRARRIALPVFFMIWLLASAIVMLFRPDPLTRSLLDTAIYTLFFALGAQMAIDRTRITDIVSTLSRPALWSGLALAFTLFAVPPGLPGAELLYGLASIMVIAAALGNNGFRTALEHDRCQWLGRISYSLYLFHLPVLLFLFRWFYGEIHPALIIAASLAIIVPVAALAYKSVEVPSMALGRRLGAALAPETGKVRQSSGVS</sequence>
<feature type="transmembrane region" description="Helical" evidence="1">
    <location>
        <begin position="98"/>
        <end position="118"/>
    </location>
</feature>
<feature type="transmembrane region" description="Helical" evidence="1">
    <location>
        <begin position="332"/>
        <end position="353"/>
    </location>
</feature>
<accession>A0ABT0V839</accession>
<dbReference type="PANTHER" id="PTHR23028:SF131">
    <property type="entry name" value="BLR2367 PROTEIN"/>
    <property type="match status" value="1"/>
</dbReference>
<keyword evidence="3" id="KW-0808">Transferase</keyword>
<organism evidence="3 4">
    <name type="scientific">Ciceribacter sichuanensis</name>
    <dbReference type="NCBI Taxonomy" id="2949647"/>
    <lineage>
        <taxon>Bacteria</taxon>
        <taxon>Pseudomonadati</taxon>
        <taxon>Pseudomonadota</taxon>
        <taxon>Alphaproteobacteria</taxon>
        <taxon>Hyphomicrobiales</taxon>
        <taxon>Rhizobiaceae</taxon>
        <taxon>Ciceribacter</taxon>
    </lineage>
</organism>
<feature type="transmembrane region" description="Helical" evidence="1">
    <location>
        <begin position="160"/>
        <end position="182"/>
    </location>
</feature>
<keyword evidence="3" id="KW-0012">Acyltransferase</keyword>
<evidence type="ECO:0000313" key="4">
    <source>
        <dbReference type="Proteomes" id="UP001155079"/>
    </source>
</evidence>
<evidence type="ECO:0000313" key="3">
    <source>
        <dbReference type="EMBL" id="MCM2402030.1"/>
    </source>
</evidence>
<keyword evidence="1" id="KW-0812">Transmembrane</keyword>
<feature type="transmembrane region" description="Helical" evidence="1">
    <location>
        <begin position="303"/>
        <end position="326"/>
    </location>
</feature>
<feature type="transmembrane region" description="Helical" evidence="1">
    <location>
        <begin position="12"/>
        <end position="34"/>
    </location>
</feature>
<feature type="transmembrane region" description="Helical" evidence="1">
    <location>
        <begin position="54"/>
        <end position="77"/>
    </location>
</feature>
<dbReference type="InterPro" id="IPR050879">
    <property type="entry name" value="Acyltransferase_3"/>
</dbReference>